<evidence type="ECO:0000259" key="1">
    <source>
        <dbReference type="SMART" id="SM00829"/>
    </source>
</evidence>
<dbReference type="OrthoDB" id="9806940at2"/>
<dbReference type="SUPFAM" id="SSF50129">
    <property type="entry name" value="GroES-like"/>
    <property type="match status" value="1"/>
</dbReference>
<accession>A0A2P8CF75</accession>
<dbReference type="InterPro" id="IPR036291">
    <property type="entry name" value="NAD(P)-bd_dom_sf"/>
</dbReference>
<dbReference type="RefSeq" id="WP_106541446.1">
    <property type="nucleotide sequence ID" value="NZ_BLAU01000001.1"/>
</dbReference>
<protein>
    <submittedName>
        <fullName evidence="2">NADPH:quinone oxidoreductase</fullName>
    </submittedName>
    <submittedName>
        <fullName evidence="3">NADPH:quinone reductase-like Zn-dependent oxidoreductase</fullName>
    </submittedName>
</protein>
<dbReference type="InterPro" id="IPR020843">
    <property type="entry name" value="ER"/>
</dbReference>
<gene>
    <name evidence="3" type="ORF">CLV93_10311</name>
    <name evidence="2" type="ORF">JCM18694_33910</name>
</gene>
<dbReference type="Proteomes" id="UP000396862">
    <property type="component" value="Unassembled WGS sequence"/>
</dbReference>
<dbReference type="InterPro" id="IPR050700">
    <property type="entry name" value="YIM1/Zinc_Alcohol_DH_Fams"/>
</dbReference>
<name>A0A2P8CF75_9BACT</name>
<reference evidence="2 5" key="2">
    <citation type="submission" date="2019-10" db="EMBL/GenBank/DDBJ databases">
        <title>Prolixibacter strains distinguished by the presence of nitrate reductase genes were adept at nitrate-dependent anaerobic corrosion of metallic iron and carbon steel.</title>
        <authorList>
            <person name="Iino T."/>
            <person name="Shono N."/>
            <person name="Ito K."/>
            <person name="Nakamura R."/>
            <person name="Sueoka K."/>
            <person name="Harayama S."/>
            <person name="Ohkuma M."/>
        </authorList>
    </citation>
    <scope>NUCLEOTIDE SEQUENCE [LARGE SCALE GENOMIC DNA]</scope>
    <source>
        <strain evidence="2 5">MIC1-1</strain>
    </source>
</reference>
<reference evidence="3 4" key="1">
    <citation type="submission" date="2018-03" db="EMBL/GenBank/DDBJ databases">
        <title>Genomic Encyclopedia of Archaeal and Bacterial Type Strains, Phase II (KMG-II): from individual species to whole genera.</title>
        <authorList>
            <person name="Goeker M."/>
        </authorList>
    </citation>
    <scope>NUCLEOTIDE SEQUENCE [LARGE SCALE GENOMIC DNA]</scope>
    <source>
        <strain evidence="3 4">DSM 27267</strain>
    </source>
</reference>
<dbReference type="InterPro" id="IPR013154">
    <property type="entry name" value="ADH-like_N"/>
</dbReference>
<sequence length="326" mass="35424">MKAAIRTQYGFPDVLTVEEIQQPIPRENELLVKVYAATVNRTDCGILTGKPAVIRLFSGLLEPSDATTGTDFAGLVVAVGSQVTAYKAGDKIWGFNDAGLRSHAGYMVVPQNEAIEIIPEGITYEQAAASIEGAHYAYNFIKKVPLGGSRKVLLNGATGAIGSAALQMLKYYGAEVTAVGNTPNLNLLKSMGADRVIDYTAEDFTQDREQYDFVFDAVGKSTFGKCKSILKPGGVYISSELGPNGENPFLALWTPVTRGKQVRFPLPTDRKGSIGFIKKLLEEGKFRPVIDRRYPLEDIAEAFRYVLTGQKTGNVIIICNQDGERA</sequence>
<keyword evidence="5" id="KW-1185">Reference proteome</keyword>
<feature type="domain" description="Enoyl reductase (ER)" evidence="1">
    <location>
        <begin position="10"/>
        <end position="317"/>
    </location>
</feature>
<dbReference type="EMBL" id="BLAU01000001">
    <property type="protein sequence ID" value="GET23145.1"/>
    <property type="molecule type" value="Genomic_DNA"/>
</dbReference>
<dbReference type="Proteomes" id="UP000240621">
    <property type="component" value="Unassembled WGS sequence"/>
</dbReference>
<evidence type="ECO:0000313" key="3">
    <source>
        <dbReference type="EMBL" id="PSK83596.1"/>
    </source>
</evidence>
<dbReference type="PANTHER" id="PTHR11695">
    <property type="entry name" value="ALCOHOL DEHYDROGENASE RELATED"/>
    <property type="match status" value="1"/>
</dbReference>
<dbReference type="PANTHER" id="PTHR11695:SF648">
    <property type="entry name" value="ZINC-BINDING OXIDOREDUCTASE"/>
    <property type="match status" value="1"/>
</dbReference>
<dbReference type="CDD" id="cd08267">
    <property type="entry name" value="MDR1"/>
    <property type="match status" value="1"/>
</dbReference>
<dbReference type="GO" id="GO:0016491">
    <property type="term" value="F:oxidoreductase activity"/>
    <property type="evidence" value="ECO:0007669"/>
    <property type="project" value="InterPro"/>
</dbReference>
<dbReference type="InterPro" id="IPR011032">
    <property type="entry name" value="GroES-like_sf"/>
</dbReference>
<dbReference type="AlphaFoldDB" id="A0A2P8CF75"/>
<dbReference type="SMART" id="SM00829">
    <property type="entry name" value="PKS_ER"/>
    <property type="match status" value="1"/>
</dbReference>
<dbReference type="SUPFAM" id="SSF51735">
    <property type="entry name" value="NAD(P)-binding Rossmann-fold domains"/>
    <property type="match status" value="1"/>
</dbReference>
<proteinExistence type="predicted"/>
<dbReference type="Gene3D" id="3.40.50.720">
    <property type="entry name" value="NAD(P)-binding Rossmann-like Domain"/>
    <property type="match status" value="1"/>
</dbReference>
<dbReference type="EMBL" id="PYGC01000003">
    <property type="protein sequence ID" value="PSK83596.1"/>
    <property type="molecule type" value="Genomic_DNA"/>
</dbReference>
<dbReference type="Gene3D" id="3.90.180.10">
    <property type="entry name" value="Medium-chain alcohol dehydrogenases, catalytic domain"/>
    <property type="match status" value="1"/>
</dbReference>
<dbReference type="Pfam" id="PF13602">
    <property type="entry name" value="ADH_zinc_N_2"/>
    <property type="match status" value="1"/>
</dbReference>
<comment type="caution">
    <text evidence="3">The sequence shown here is derived from an EMBL/GenBank/DDBJ whole genome shotgun (WGS) entry which is preliminary data.</text>
</comment>
<organism evidence="3 4">
    <name type="scientific">Prolixibacter denitrificans</name>
    <dbReference type="NCBI Taxonomy" id="1541063"/>
    <lineage>
        <taxon>Bacteria</taxon>
        <taxon>Pseudomonadati</taxon>
        <taxon>Bacteroidota</taxon>
        <taxon>Bacteroidia</taxon>
        <taxon>Marinilabiliales</taxon>
        <taxon>Prolixibacteraceae</taxon>
        <taxon>Prolixibacter</taxon>
    </lineage>
</organism>
<evidence type="ECO:0000313" key="5">
    <source>
        <dbReference type="Proteomes" id="UP000396862"/>
    </source>
</evidence>
<dbReference type="Pfam" id="PF08240">
    <property type="entry name" value="ADH_N"/>
    <property type="match status" value="1"/>
</dbReference>
<evidence type="ECO:0000313" key="4">
    <source>
        <dbReference type="Proteomes" id="UP000240621"/>
    </source>
</evidence>
<evidence type="ECO:0000313" key="2">
    <source>
        <dbReference type="EMBL" id="GET23145.1"/>
    </source>
</evidence>